<reference evidence="2" key="2">
    <citation type="submission" date="2021-01" db="EMBL/GenBank/DDBJ databases">
        <title>Chromosome-level genome assembly of a human fungal pathogen reveals clustering of transcriptionally co-regulated genes.</title>
        <authorList>
            <person name="Voorhies M."/>
            <person name="Cohen S."/>
            <person name="Shea T.P."/>
            <person name="Petrus S."/>
            <person name="Munoz J.F."/>
            <person name="Poplawski S."/>
            <person name="Goldman W.E."/>
            <person name="Michael T."/>
            <person name="Cuomo C.A."/>
            <person name="Sil A."/>
            <person name="Beyhan S."/>
        </authorList>
    </citation>
    <scope>NUCLEOTIDE SEQUENCE</scope>
    <source>
        <strain evidence="2">H88</strain>
    </source>
</reference>
<dbReference type="HOGENOM" id="CLU_2305209_0_0_1"/>
<proteinExistence type="predicted"/>
<dbReference type="Proteomes" id="UP000008142">
    <property type="component" value="Unassembled WGS sequence"/>
</dbReference>
<name>F0UNB9_AJEC8</name>
<protein>
    <submittedName>
        <fullName evidence="1">Predicted protein</fullName>
    </submittedName>
</protein>
<evidence type="ECO:0000313" key="3">
    <source>
        <dbReference type="Proteomes" id="UP000008142"/>
    </source>
</evidence>
<dbReference type="EMBL" id="DS990640">
    <property type="protein sequence ID" value="EGC47577.1"/>
    <property type="molecule type" value="Genomic_DNA"/>
</dbReference>
<dbReference type="Proteomes" id="UP000663419">
    <property type="component" value="Chromosome 3"/>
</dbReference>
<reference evidence="3" key="1">
    <citation type="submission" date="2008-07" db="EMBL/GenBank/DDBJ databases">
        <title>Annotation of Ajellomyces capsulatus strain H88.</title>
        <authorList>
            <person name="Champion M."/>
            <person name="Cuomo C."/>
            <person name="Ma L.-J."/>
            <person name="Henn M.R."/>
            <person name="Sil A."/>
            <person name="Goldman B."/>
            <person name="Young S.K."/>
            <person name="Kodira C.D."/>
            <person name="Zeng Q."/>
            <person name="Koehrsen M."/>
            <person name="Alvarado L."/>
            <person name="Berlin A."/>
            <person name="Borenstein D."/>
            <person name="Chen Z."/>
            <person name="Engels R."/>
            <person name="Freedman E."/>
            <person name="Gellesch M."/>
            <person name="Goldberg J."/>
            <person name="Griggs A."/>
            <person name="Gujja S."/>
            <person name="Heiman D."/>
            <person name="Hepburn T."/>
            <person name="Howarth C."/>
            <person name="Jen D."/>
            <person name="Larson L."/>
            <person name="Lewis B."/>
            <person name="Mehta T."/>
            <person name="Park D."/>
            <person name="Pearson M."/>
            <person name="Roberts A."/>
            <person name="Saif S."/>
            <person name="Shea T."/>
            <person name="Shenoy N."/>
            <person name="Sisk P."/>
            <person name="Stolte C."/>
            <person name="Sykes S."/>
            <person name="Walk T."/>
            <person name="White J."/>
            <person name="Yandava C."/>
            <person name="Klein B."/>
            <person name="McEwen J.G."/>
            <person name="Puccia R."/>
            <person name="Goldman G.H."/>
            <person name="Felipe M.S."/>
            <person name="Nino-Vega G."/>
            <person name="San-Blas G."/>
            <person name="Taylor J."/>
            <person name="Mendoza L."/>
            <person name="Galagan J."/>
            <person name="Nusbaum C."/>
            <person name="Birren B."/>
        </authorList>
    </citation>
    <scope>NUCLEOTIDE SEQUENCE [LARGE SCALE GENOMIC DNA]</scope>
    <source>
        <strain evidence="3">H88</strain>
    </source>
</reference>
<sequence length="100" mass="11141">MCSITFPPAKPYSYSGVNRKITALPITQLPANPGLTLHFTFNTREPPMQNRAREALACKSTSQIPLQTCVGWNQNGKTDNLALKPQTGFNQYERFGNRAL</sequence>
<gene>
    <name evidence="1" type="ORF">HCEG_06792</name>
    <name evidence="2" type="ORF">I7I53_01100</name>
</gene>
<dbReference type="EMBL" id="CP069104">
    <property type="protein sequence ID" value="QSS53744.1"/>
    <property type="molecule type" value="Genomic_DNA"/>
</dbReference>
<accession>F0UNB9</accession>
<evidence type="ECO:0000313" key="2">
    <source>
        <dbReference type="EMBL" id="QSS53744.1"/>
    </source>
</evidence>
<dbReference type="AlphaFoldDB" id="F0UNB9"/>
<dbReference type="VEuPathDB" id="FungiDB:I7I53_01100"/>
<evidence type="ECO:0000313" key="1">
    <source>
        <dbReference type="EMBL" id="EGC47577.1"/>
    </source>
</evidence>
<organism evidence="3">
    <name type="scientific">Ajellomyces capsulatus (strain H88)</name>
    <name type="common">Darling's disease fungus</name>
    <name type="synonym">Histoplasma capsulatum</name>
    <dbReference type="NCBI Taxonomy" id="544711"/>
    <lineage>
        <taxon>Eukaryota</taxon>
        <taxon>Fungi</taxon>
        <taxon>Dikarya</taxon>
        <taxon>Ascomycota</taxon>
        <taxon>Pezizomycotina</taxon>
        <taxon>Eurotiomycetes</taxon>
        <taxon>Eurotiomycetidae</taxon>
        <taxon>Onygenales</taxon>
        <taxon>Ajellomycetaceae</taxon>
        <taxon>Histoplasma</taxon>
    </lineage>
</organism>